<evidence type="ECO:0000256" key="7">
    <source>
        <dbReference type="ARBA" id="ARBA00023010"/>
    </source>
</evidence>
<dbReference type="InterPro" id="IPR048634">
    <property type="entry name" value="SecD_SecF_C"/>
</dbReference>
<gene>
    <name evidence="11" type="ORF">BXU00_00975</name>
</gene>
<organism evidence="11 12">
    <name type="scientific">Candidatus Nanoclepta minutus</name>
    <dbReference type="NCBI Taxonomy" id="1940235"/>
    <lineage>
        <taxon>Archaea</taxon>
        <taxon>Nanobdellota</taxon>
        <taxon>Candidatus Nanoclepta</taxon>
    </lineage>
</organism>
<evidence type="ECO:0000256" key="9">
    <source>
        <dbReference type="SAM" id="Phobius"/>
    </source>
</evidence>
<feature type="transmembrane region" description="Helical" evidence="9">
    <location>
        <begin position="392"/>
        <end position="411"/>
    </location>
</feature>
<evidence type="ECO:0000256" key="1">
    <source>
        <dbReference type="ARBA" id="ARBA00004651"/>
    </source>
</evidence>
<evidence type="ECO:0000256" key="3">
    <source>
        <dbReference type="ARBA" id="ARBA00022475"/>
    </source>
</evidence>
<dbReference type="PANTHER" id="PTHR30081">
    <property type="entry name" value="PROTEIN-EXPORT MEMBRANE PROTEIN SEC"/>
    <property type="match status" value="1"/>
</dbReference>
<dbReference type="InterPro" id="IPR022813">
    <property type="entry name" value="SecD/SecF_arch_bac"/>
</dbReference>
<dbReference type="GO" id="GO:0005886">
    <property type="term" value="C:plasma membrane"/>
    <property type="evidence" value="ECO:0007669"/>
    <property type="project" value="UniProtKB-SubCell"/>
</dbReference>
<evidence type="ECO:0000256" key="2">
    <source>
        <dbReference type="ARBA" id="ARBA00022448"/>
    </source>
</evidence>
<keyword evidence="6 9" id="KW-1133">Transmembrane helix</keyword>
<keyword evidence="4 9" id="KW-0812">Transmembrane</keyword>
<feature type="transmembrane region" description="Helical" evidence="9">
    <location>
        <begin position="12"/>
        <end position="32"/>
    </location>
</feature>
<accession>A0A397WQ89</accession>
<dbReference type="Pfam" id="PF02355">
    <property type="entry name" value="SecD_SecF_C"/>
    <property type="match status" value="1"/>
</dbReference>
<keyword evidence="3" id="KW-1003">Cell membrane</keyword>
<evidence type="ECO:0000256" key="6">
    <source>
        <dbReference type="ARBA" id="ARBA00022989"/>
    </source>
</evidence>
<evidence type="ECO:0000313" key="12">
    <source>
        <dbReference type="Proteomes" id="UP000266622"/>
    </source>
</evidence>
<dbReference type="Gene3D" id="3.30.70.3400">
    <property type="match status" value="1"/>
</dbReference>
<reference evidence="11 12" key="1">
    <citation type="journal article" date="2018" name="Syst. Appl. Microbiol.">
        <title>A new symbiotic nanoarchaeote (Candidatus Nanoclepta minutus) and its host (Zestosphaera tikiterensis gen. nov., sp. nov.) from a New Zealand hot spring.</title>
        <authorList>
            <person name="St John E."/>
            <person name="Liu Y."/>
            <person name="Podar M."/>
            <person name="Stott M.B."/>
            <person name="Meneghin J."/>
            <person name="Chen Z."/>
            <person name="Lagutin K."/>
            <person name="Mitchell K."/>
            <person name="Reysenbach A.L."/>
        </authorList>
    </citation>
    <scope>NUCLEOTIDE SEQUENCE [LARGE SCALE GENOMIC DNA]</scope>
    <source>
        <strain evidence="11">NZ3</strain>
    </source>
</reference>
<dbReference type="Proteomes" id="UP000266622">
    <property type="component" value="Unassembled WGS sequence"/>
</dbReference>
<sequence length="490" mass="54066">MSTVKDLLKDWRIVLYIIVLFASILYLLYTFLSVRITVDESPILPKGSVVYEINGCKVSSVQSFYSCIPEEGSAIVKTDRGNFILDPTEIELLKYNTSVTVSGNLKLGTDIGGGYLIILKSLEDLSIDQMNLVQRILENRLNSAGLKALNIYTAGRNYIIIQVPSTEKTLIESIMRQGYFEAKIMNQTVFTGIDIINILTGSGYSGMECDNYQGSWVCSYYFTLVLSKDAAKRFAEITKNIPVSIESGGRYLTEKIYFYLDGEEVSDLYIDSNLKGVEANQVLIRVSGQGSSQKLAAEDAINRARELQIVLGSGSLPSKFSIEEISYISPRIASSSLDKIFIAGLIALIILGIVVFLAYRNLKASLLIYIPMLSEIIIAVAIGIFLGQTFDIPAILGVFLGIATGMDDNLIIVNDAIRGKKEYKIEKSRKKVLFIVLTAVMTEIFAFVPMLLSNVALGLFRGFAVMIIITSLVGYAITRPAYVKLTFALL</sequence>
<feature type="transmembrane region" description="Helical" evidence="9">
    <location>
        <begin position="458"/>
        <end position="477"/>
    </location>
</feature>
<evidence type="ECO:0000256" key="5">
    <source>
        <dbReference type="ARBA" id="ARBA00022927"/>
    </source>
</evidence>
<comment type="caution">
    <text evidence="11">The sequence shown here is derived from an EMBL/GenBank/DDBJ whole genome shotgun (WGS) entry which is preliminary data.</text>
</comment>
<proteinExistence type="predicted"/>
<feature type="domain" description="Protein export membrane protein SecD/SecF C-terminal" evidence="10">
    <location>
        <begin position="319"/>
        <end position="473"/>
    </location>
</feature>
<evidence type="ECO:0000256" key="8">
    <source>
        <dbReference type="ARBA" id="ARBA00023136"/>
    </source>
</evidence>
<feature type="transmembrane region" description="Helical" evidence="9">
    <location>
        <begin position="432"/>
        <end position="452"/>
    </location>
</feature>
<keyword evidence="5" id="KW-0653">Protein transport</keyword>
<feature type="transmembrane region" description="Helical" evidence="9">
    <location>
        <begin position="340"/>
        <end position="359"/>
    </location>
</feature>
<evidence type="ECO:0000256" key="4">
    <source>
        <dbReference type="ARBA" id="ARBA00022692"/>
    </source>
</evidence>
<evidence type="ECO:0000259" key="10">
    <source>
        <dbReference type="Pfam" id="PF02355"/>
    </source>
</evidence>
<dbReference type="Gene3D" id="1.20.1640.10">
    <property type="entry name" value="Multidrug efflux transporter AcrB transmembrane domain"/>
    <property type="match status" value="1"/>
</dbReference>
<comment type="subcellular location">
    <subcellularLocation>
        <location evidence="1">Cell membrane</location>
        <topology evidence="1">Multi-pass membrane protein</topology>
    </subcellularLocation>
</comment>
<feature type="transmembrane region" description="Helical" evidence="9">
    <location>
        <begin position="366"/>
        <end position="386"/>
    </location>
</feature>
<dbReference type="SUPFAM" id="SSF82866">
    <property type="entry name" value="Multidrug efflux transporter AcrB transmembrane domain"/>
    <property type="match status" value="1"/>
</dbReference>
<dbReference type="PANTHER" id="PTHR30081:SF1">
    <property type="entry name" value="PROTEIN TRANSLOCASE SUBUNIT SECD"/>
    <property type="match status" value="1"/>
</dbReference>
<name>A0A397WQ89_9ARCH</name>
<keyword evidence="2" id="KW-0813">Transport</keyword>
<dbReference type="EMBL" id="MWMI01000001">
    <property type="protein sequence ID" value="RIB35659.1"/>
    <property type="molecule type" value="Genomic_DNA"/>
</dbReference>
<protein>
    <recommendedName>
        <fullName evidence="10">Protein export membrane protein SecD/SecF C-terminal domain-containing protein</fullName>
    </recommendedName>
</protein>
<evidence type="ECO:0000313" key="11">
    <source>
        <dbReference type="EMBL" id="RIB35659.1"/>
    </source>
</evidence>
<keyword evidence="7" id="KW-0811">Translocation</keyword>
<dbReference type="GO" id="GO:0015031">
    <property type="term" value="P:protein transport"/>
    <property type="evidence" value="ECO:0007669"/>
    <property type="project" value="UniProtKB-KW"/>
</dbReference>
<keyword evidence="8 9" id="KW-0472">Membrane</keyword>
<dbReference type="AlphaFoldDB" id="A0A397WQ89"/>